<dbReference type="EMBL" id="JABBWG010000004">
    <property type="protein sequence ID" value="KAG1823732.1"/>
    <property type="molecule type" value="Genomic_DNA"/>
</dbReference>
<gene>
    <name evidence="3" type="ORF">BJ212DRAFT_1476608</name>
</gene>
<dbReference type="OrthoDB" id="3265169at2759"/>
<dbReference type="Proteomes" id="UP000807769">
    <property type="component" value="Unassembled WGS sequence"/>
</dbReference>
<proteinExistence type="predicted"/>
<evidence type="ECO:0000256" key="1">
    <source>
        <dbReference type="SAM" id="MobiDB-lite"/>
    </source>
</evidence>
<evidence type="ECO:0000313" key="3">
    <source>
        <dbReference type="EMBL" id="KAG1823732.1"/>
    </source>
</evidence>
<reference evidence="3" key="1">
    <citation type="journal article" date="2020" name="New Phytol.">
        <title>Comparative genomics reveals dynamic genome evolution in host specialist ectomycorrhizal fungi.</title>
        <authorList>
            <person name="Lofgren L.A."/>
            <person name="Nguyen N.H."/>
            <person name="Vilgalys R."/>
            <person name="Ruytinx J."/>
            <person name="Liao H.L."/>
            <person name="Branco S."/>
            <person name="Kuo A."/>
            <person name="LaButti K."/>
            <person name="Lipzen A."/>
            <person name="Andreopoulos W."/>
            <person name="Pangilinan J."/>
            <person name="Riley R."/>
            <person name="Hundley H."/>
            <person name="Na H."/>
            <person name="Barry K."/>
            <person name="Grigoriev I.V."/>
            <person name="Stajich J.E."/>
            <person name="Kennedy P.G."/>
        </authorList>
    </citation>
    <scope>NUCLEOTIDE SEQUENCE</scope>
    <source>
        <strain evidence="3">MN1</strain>
    </source>
</reference>
<dbReference type="GeneID" id="64633410"/>
<organism evidence="3 4">
    <name type="scientific">Suillus subaureus</name>
    <dbReference type="NCBI Taxonomy" id="48587"/>
    <lineage>
        <taxon>Eukaryota</taxon>
        <taxon>Fungi</taxon>
        <taxon>Dikarya</taxon>
        <taxon>Basidiomycota</taxon>
        <taxon>Agaricomycotina</taxon>
        <taxon>Agaricomycetes</taxon>
        <taxon>Agaricomycetidae</taxon>
        <taxon>Boletales</taxon>
        <taxon>Suillineae</taxon>
        <taxon>Suillaceae</taxon>
        <taxon>Suillus</taxon>
    </lineage>
</organism>
<dbReference type="AlphaFoldDB" id="A0A9P7EKR3"/>
<comment type="caution">
    <text evidence="3">The sequence shown here is derived from an EMBL/GenBank/DDBJ whole genome shotgun (WGS) entry which is preliminary data.</text>
</comment>
<accession>A0A9P7EKR3</accession>
<dbReference type="Pfam" id="PF20415">
    <property type="entry name" value="DUF6699"/>
    <property type="match status" value="1"/>
</dbReference>
<dbReference type="RefSeq" id="XP_041197792.1">
    <property type="nucleotide sequence ID" value="XM_041339394.1"/>
</dbReference>
<evidence type="ECO:0000313" key="4">
    <source>
        <dbReference type="Proteomes" id="UP000807769"/>
    </source>
</evidence>
<protein>
    <recommendedName>
        <fullName evidence="2">DUF6699 domain-containing protein</fullName>
    </recommendedName>
</protein>
<sequence length="407" mass="45543">MNDIYADMPPLVDANNMPQPRIPPPANATFTANYPPPQSAFAGQGWNAPPPQNTFAGQGWGAPPPQNAFAGQGWGAPRPQNAFAGQEWGAPMPQLYPPFQAAAQEEQARWARYWQAQVAPAPLSVPSPYVPHLPMNPETVQPNIRRRNSIGATGPYNAQQAAAWNAWGPLMFPNQARPPIQTFPSTSSYTPSSAVSMTRSLSAAYVPPDWPGERPKSWRRGFKFKSGISSLLFRSKSVSRPPDPSTDSAQLDLAPVLRHDRAVILDLRRSQHLLVIRALGRPVVANDLMKPSTNPPTLFMRLYHTRLPWYIDVVPLGNGSYVTLDDVFMTICQFLAGPIRNEDYYNDELDAEDKEQLRLAWETRCNSKKERMEGVKRVDFLREKHMFLGLARGKNGMWQLRTGKDYL</sequence>
<keyword evidence="4" id="KW-1185">Reference proteome</keyword>
<feature type="domain" description="DUF6699" evidence="2">
    <location>
        <begin position="268"/>
        <end position="396"/>
    </location>
</feature>
<feature type="region of interest" description="Disordered" evidence="1">
    <location>
        <begin position="1"/>
        <end position="29"/>
    </location>
</feature>
<name>A0A9P7EKR3_9AGAM</name>
<dbReference type="InterPro" id="IPR046522">
    <property type="entry name" value="DUF6699"/>
</dbReference>
<evidence type="ECO:0000259" key="2">
    <source>
        <dbReference type="Pfam" id="PF20415"/>
    </source>
</evidence>